<dbReference type="GO" id="GO:0035267">
    <property type="term" value="C:NuA4 histone acetyltransferase complex"/>
    <property type="evidence" value="ECO:0007669"/>
    <property type="project" value="InterPro"/>
</dbReference>
<keyword evidence="3" id="KW-1185">Reference proteome</keyword>
<sequence>MAAGNQVAEKGEQVMHLLQGQSLFSGSGSTPVQPSKPLVPQPSSSSQQKVFLRSPPSSSKQVLQMPSPTDNSNQGQVHPISSGNAQQPVLPLGMPPHQQQSLHRQASQSQQTIRRMLPQNRQASSDYSIGQVNQLPVNDTFHMSTSTDSTSVVPVTSSSAPPQWKAQEPFYDASTPNAASQLASIGNPSLPSSSGDEPITLHSQGNKPKAVLRFASPHRCDAVYRLKLDTPKRLNQLWGEV</sequence>
<dbReference type="InterPro" id="IPR044798">
    <property type="entry name" value="EAF1A/B"/>
</dbReference>
<evidence type="ECO:0000256" key="1">
    <source>
        <dbReference type="SAM" id="MobiDB-lite"/>
    </source>
</evidence>
<reference evidence="2 3" key="1">
    <citation type="submission" date="2020-10" db="EMBL/GenBank/DDBJ databases">
        <title>The Coptis chinensis genome and diversification of protoberbering-type alkaloids.</title>
        <authorList>
            <person name="Wang B."/>
            <person name="Shu S."/>
            <person name="Song C."/>
            <person name="Liu Y."/>
        </authorList>
    </citation>
    <scope>NUCLEOTIDE SEQUENCE [LARGE SCALE GENOMIC DNA]</scope>
    <source>
        <strain evidence="2">HL-2020</strain>
        <tissue evidence="2">Leaf</tissue>
    </source>
</reference>
<feature type="compositionally biased region" description="Low complexity" evidence="1">
    <location>
        <begin position="17"/>
        <end position="50"/>
    </location>
</feature>
<dbReference type="EMBL" id="JADFTS010000002">
    <property type="protein sequence ID" value="KAF9621663.1"/>
    <property type="molecule type" value="Genomic_DNA"/>
</dbReference>
<comment type="caution">
    <text evidence="2">The sequence shown here is derived from an EMBL/GenBank/DDBJ whole genome shotgun (WGS) entry which is preliminary data.</text>
</comment>
<name>A0A835IRJ3_9MAGN</name>
<feature type="region of interest" description="Disordered" evidence="1">
    <location>
        <begin position="1"/>
        <end position="125"/>
    </location>
</feature>
<dbReference type="PANTHER" id="PTHR46774">
    <property type="entry name" value="CHROMATIN MODIFICATION-RELATED PROTEIN EAF1 A-RELATED"/>
    <property type="match status" value="1"/>
</dbReference>
<feature type="compositionally biased region" description="Polar residues" evidence="1">
    <location>
        <begin position="97"/>
        <end position="125"/>
    </location>
</feature>
<protein>
    <submittedName>
        <fullName evidence="2">Uncharacterized protein</fullName>
    </submittedName>
</protein>
<gene>
    <name evidence="2" type="ORF">IFM89_025574</name>
</gene>
<proteinExistence type="predicted"/>
<evidence type="ECO:0000313" key="2">
    <source>
        <dbReference type="EMBL" id="KAF9621663.1"/>
    </source>
</evidence>
<organism evidence="2 3">
    <name type="scientific">Coptis chinensis</name>
    <dbReference type="NCBI Taxonomy" id="261450"/>
    <lineage>
        <taxon>Eukaryota</taxon>
        <taxon>Viridiplantae</taxon>
        <taxon>Streptophyta</taxon>
        <taxon>Embryophyta</taxon>
        <taxon>Tracheophyta</taxon>
        <taxon>Spermatophyta</taxon>
        <taxon>Magnoliopsida</taxon>
        <taxon>Ranunculales</taxon>
        <taxon>Ranunculaceae</taxon>
        <taxon>Coptidoideae</taxon>
        <taxon>Coptis</taxon>
    </lineage>
</organism>
<dbReference type="AlphaFoldDB" id="A0A835IRJ3"/>
<evidence type="ECO:0000313" key="3">
    <source>
        <dbReference type="Proteomes" id="UP000631114"/>
    </source>
</evidence>
<feature type="region of interest" description="Disordered" evidence="1">
    <location>
        <begin position="177"/>
        <end position="204"/>
    </location>
</feature>
<dbReference type="PANTHER" id="PTHR46774:SF3">
    <property type="entry name" value="CHROMATIN MODIFICATION-RELATED PROTEIN EAF1 A-RELATED"/>
    <property type="match status" value="1"/>
</dbReference>
<feature type="compositionally biased region" description="Polar residues" evidence="1">
    <location>
        <begin position="55"/>
        <end position="87"/>
    </location>
</feature>
<dbReference type="Proteomes" id="UP000631114">
    <property type="component" value="Unassembled WGS sequence"/>
</dbReference>
<accession>A0A835IRJ3</accession>